<dbReference type="PANTHER" id="PTHR12821:SF0">
    <property type="entry name" value="BYSTIN"/>
    <property type="match status" value="1"/>
</dbReference>
<protein>
    <recommendedName>
        <fullName evidence="5">Bystin</fullName>
    </recommendedName>
</protein>
<dbReference type="FunFam" id="1.25.40.480:FF:000001">
    <property type="entry name" value="Bystin (51.6 kD)-like"/>
    <property type="match status" value="1"/>
</dbReference>
<keyword evidence="8" id="KW-1185">Reference proteome</keyword>
<comment type="subcellular location">
    <subcellularLocation>
        <location evidence="1">Nucleus</location>
        <location evidence="1">Nucleolus</location>
    </subcellularLocation>
</comment>
<evidence type="ECO:0000256" key="4">
    <source>
        <dbReference type="ARBA" id="ARBA00023242"/>
    </source>
</evidence>
<gene>
    <name evidence="7" type="ORF">MICPUN_86102</name>
</gene>
<feature type="compositionally biased region" description="Acidic residues" evidence="6">
    <location>
        <begin position="427"/>
        <end position="436"/>
    </location>
</feature>
<reference evidence="7 8" key="1">
    <citation type="journal article" date="2009" name="Science">
        <title>Green evolution and dynamic adaptations revealed by genomes of the marine picoeukaryotes Micromonas.</title>
        <authorList>
            <person name="Worden A.Z."/>
            <person name="Lee J.H."/>
            <person name="Mock T."/>
            <person name="Rouze P."/>
            <person name="Simmons M.P."/>
            <person name="Aerts A.L."/>
            <person name="Allen A.E."/>
            <person name="Cuvelier M.L."/>
            <person name="Derelle E."/>
            <person name="Everett M.V."/>
            <person name="Foulon E."/>
            <person name="Grimwood J."/>
            <person name="Gundlach H."/>
            <person name="Henrissat B."/>
            <person name="Napoli C."/>
            <person name="McDonald S.M."/>
            <person name="Parker M.S."/>
            <person name="Rombauts S."/>
            <person name="Salamov A."/>
            <person name="Von Dassow P."/>
            <person name="Badger J.H."/>
            <person name="Coutinho P.M."/>
            <person name="Demir E."/>
            <person name="Dubchak I."/>
            <person name="Gentemann C."/>
            <person name="Eikrem W."/>
            <person name="Gready J.E."/>
            <person name="John U."/>
            <person name="Lanier W."/>
            <person name="Lindquist E.A."/>
            <person name="Lucas S."/>
            <person name="Mayer K.F."/>
            <person name="Moreau H."/>
            <person name="Not F."/>
            <person name="Otillar R."/>
            <person name="Panaud O."/>
            <person name="Pangilinan J."/>
            <person name="Paulsen I."/>
            <person name="Piegu B."/>
            <person name="Poliakov A."/>
            <person name="Robbens S."/>
            <person name="Schmutz J."/>
            <person name="Toulza E."/>
            <person name="Wyss T."/>
            <person name="Zelensky A."/>
            <person name="Zhou K."/>
            <person name="Armbrust E.V."/>
            <person name="Bhattacharya D."/>
            <person name="Goodenough U.W."/>
            <person name="Van de Peer Y."/>
            <person name="Grigoriev I.V."/>
        </authorList>
    </citation>
    <scope>NUCLEOTIDE SEQUENCE [LARGE SCALE GENOMIC DNA]</scope>
    <source>
        <strain evidence="8">RCC299 / NOUM17</strain>
    </source>
</reference>
<name>C1EE77_MICCC</name>
<dbReference type="GO" id="GO:0005730">
    <property type="term" value="C:nucleolus"/>
    <property type="evidence" value="ECO:0007669"/>
    <property type="project" value="UniProtKB-SubCell"/>
</dbReference>
<dbReference type="GeneID" id="8247350"/>
<dbReference type="Proteomes" id="UP000002009">
    <property type="component" value="Chromosome 11"/>
</dbReference>
<dbReference type="KEGG" id="mis:MICPUN_86102"/>
<dbReference type="RefSeq" id="XP_002505231.1">
    <property type="nucleotide sequence ID" value="XM_002505185.1"/>
</dbReference>
<feature type="region of interest" description="Disordered" evidence="6">
    <location>
        <begin position="1"/>
        <end position="109"/>
    </location>
</feature>
<dbReference type="InParanoid" id="C1EE77"/>
<organism evidence="7 8">
    <name type="scientific">Micromonas commoda (strain RCC299 / NOUM17 / CCMP2709)</name>
    <name type="common">Picoplanktonic green alga</name>
    <dbReference type="NCBI Taxonomy" id="296587"/>
    <lineage>
        <taxon>Eukaryota</taxon>
        <taxon>Viridiplantae</taxon>
        <taxon>Chlorophyta</taxon>
        <taxon>Mamiellophyceae</taxon>
        <taxon>Mamiellales</taxon>
        <taxon>Mamiellaceae</taxon>
        <taxon>Micromonas</taxon>
    </lineage>
</organism>
<comment type="similarity">
    <text evidence="2">Belongs to the bystin family.</text>
</comment>
<dbReference type="EMBL" id="CP001330">
    <property type="protein sequence ID" value="ACO66489.1"/>
    <property type="molecule type" value="Genomic_DNA"/>
</dbReference>
<dbReference type="OrthoDB" id="2192561at2759"/>
<dbReference type="eggNOG" id="KOG3871">
    <property type="taxonomic scope" value="Eukaryota"/>
</dbReference>
<sequence>MPYKGTGKLPGNLKAKNAPLADQLANDKLAQGKGRTKKRERQPEEDDFMTDAMSNKVMLAARQQLEEDDEDDPMGAGRDGFGVRAAGAFDDDGDGDDDRAGPKGADDDYYEDIEISPEDEKALSAFMAPKASKERTLADIILEKIKEKESGGRGAGGAGGGDDDDLAPVPEGIDQKVVDVYRQVGDLLKRYTVGKIPKAFKIIPALSNWEEVLYLTNPEKWSPHAMFQATRLFASNLNAKMAQRFYSLVLLPRVRDDIAEHKRLHFALYQALKKATFKPAAFYKGILIPLCASRTCTLREAVVLSSVLTRGSIPMLHSAAALLKLAELPYAGTTSFFLRVLLDKKYALPFRVVDALVDHFLRFRKESRQLPVVWHQSLLCFVQRYKQEIRAEDKALLRKLVEAQHHYQIGPEVKRELNHGRSRGENDGEGAMDTDEPGAKKKAVFGGFAAGVKQVKAVEESIRDMPEVRMMDDDNY</sequence>
<evidence type="ECO:0000313" key="8">
    <source>
        <dbReference type="Proteomes" id="UP000002009"/>
    </source>
</evidence>
<dbReference type="PANTHER" id="PTHR12821">
    <property type="entry name" value="BYSTIN"/>
    <property type="match status" value="1"/>
</dbReference>
<dbReference type="OMA" id="TKLPVIW"/>
<dbReference type="STRING" id="296587.C1EE77"/>
<feature type="region of interest" description="Disordered" evidence="6">
    <location>
        <begin position="148"/>
        <end position="169"/>
    </location>
</feature>
<dbReference type="Gene3D" id="1.25.40.480">
    <property type="match status" value="1"/>
</dbReference>
<feature type="compositionally biased region" description="Basic and acidic residues" evidence="6">
    <location>
        <begin position="414"/>
        <end position="426"/>
    </location>
</feature>
<proteinExistence type="inferred from homology"/>
<dbReference type="AlphaFoldDB" id="C1EE77"/>
<dbReference type="GO" id="GO:0006364">
    <property type="term" value="P:rRNA processing"/>
    <property type="evidence" value="ECO:0007669"/>
    <property type="project" value="TreeGrafter"/>
</dbReference>
<dbReference type="InterPro" id="IPR007955">
    <property type="entry name" value="Bystin"/>
</dbReference>
<dbReference type="GO" id="GO:0030688">
    <property type="term" value="C:preribosome, small subunit precursor"/>
    <property type="evidence" value="ECO:0007669"/>
    <property type="project" value="TreeGrafter"/>
</dbReference>
<keyword evidence="3" id="KW-0690">Ribosome biogenesis</keyword>
<evidence type="ECO:0000256" key="3">
    <source>
        <dbReference type="ARBA" id="ARBA00022517"/>
    </source>
</evidence>
<feature type="region of interest" description="Disordered" evidence="6">
    <location>
        <begin position="414"/>
        <end position="438"/>
    </location>
</feature>
<accession>C1EE77</accession>
<dbReference type="FunCoup" id="C1EE77">
    <property type="interactions" value="1395"/>
</dbReference>
<evidence type="ECO:0000256" key="5">
    <source>
        <dbReference type="ARBA" id="ARBA00074032"/>
    </source>
</evidence>
<dbReference type="Pfam" id="PF05291">
    <property type="entry name" value="Bystin"/>
    <property type="match status" value="1"/>
</dbReference>
<dbReference type="GO" id="GO:0005737">
    <property type="term" value="C:cytoplasm"/>
    <property type="evidence" value="ECO:0007669"/>
    <property type="project" value="TreeGrafter"/>
</dbReference>
<evidence type="ECO:0000256" key="1">
    <source>
        <dbReference type="ARBA" id="ARBA00004604"/>
    </source>
</evidence>
<evidence type="ECO:0000313" key="7">
    <source>
        <dbReference type="EMBL" id="ACO66489.1"/>
    </source>
</evidence>
<evidence type="ECO:0000256" key="6">
    <source>
        <dbReference type="SAM" id="MobiDB-lite"/>
    </source>
</evidence>
<keyword evidence="4" id="KW-0539">Nucleus</keyword>
<dbReference type="GO" id="GO:0030515">
    <property type="term" value="F:snoRNA binding"/>
    <property type="evidence" value="ECO:0007669"/>
    <property type="project" value="TreeGrafter"/>
</dbReference>
<evidence type="ECO:0000256" key="2">
    <source>
        <dbReference type="ARBA" id="ARBA00007114"/>
    </source>
</evidence>